<dbReference type="PANTHER" id="PTHR30509:SF9">
    <property type="entry name" value="MULTIDRUG RESISTANCE PROTEIN MDTO"/>
    <property type="match status" value="1"/>
</dbReference>
<dbReference type="STRING" id="909613.UO65_2627"/>
<evidence type="ECO:0000256" key="2">
    <source>
        <dbReference type="ARBA" id="ARBA00022475"/>
    </source>
</evidence>
<reference evidence="9 10" key="1">
    <citation type="journal article" date="2014" name="Genome Announc.">
        <title>Draft Genome Sequence of the Antitrypanosomally Active Sponge-Associated Bacterium Actinokineospora sp. Strain EG49.</title>
        <authorList>
            <person name="Harjes J."/>
            <person name="Ryu T."/>
            <person name="Abdelmohsen U.R."/>
            <person name="Moitinho-Silva L."/>
            <person name="Horn H."/>
            <person name="Ravasi T."/>
            <person name="Hentschel U."/>
        </authorList>
    </citation>
    <scope>NUCLEOTIDE SEQUENCE [LARGE SCALE GENOMIC DNA]</scope>
    <source>
        <strain evidence="9 10">EG49</strain>
    </source>
</reference>
<organism evidence="9 10">
    <name type="scientific">Actinokineospora spheciospongiae</name>
    <dbReference type="NCBI Taxonomy" id="909613"/>
    <lineage>
        <taxon>Bacteria</taxon>
        <taxon>Bacillati</taxon>
        <taxon>Actinomycetota</taxon>
        <taxon>Actinomycetes</taxon>
        <taxon>Pseudonocardiales</taxon>
        <taxon>Pseudonocardiaceae</taxon>
        <taxon>Actinokineospora</taxon>
    </lineage>
</organism>
<dbReference type="EMBL" id="AYXG01000089">
    <property type="protein sequence ID" value="EWC62113.1"/>
    <property type="molecule type" value="Genomic_DNA"/>
</dbReference>
<proteinExistence type="inferred from homology"/>
<evidence type="ECO:0000256" key="3">
    <source>
        <dbReference type="ARBA" id="ARBA00022692"/>
    </source>
</evidence>
<feature type="transmembrane region" description="Helical" evidence="7">
    <location>
        <begin position="44"/>
        <end position="66"/>
    </location>
</feature>
<dbReference type="Proteomes" id="UP000019277">
    <property type="component" value="Unassembled WGS sequence"/>
</dbReference>
<gene>
    <name evidence="9" type="ORF">UO65_2627</name>
</gene>
<evidence type="ECO:0000313" key="9">
    <source>
        <dbReference type="EMBL" id="EWC62113.1"/>
    </source>
</evidence>
<sequence>MSTPDLQAPHWLRQLLSQKPVPLPWKRSIRAALALAGPIGLGMLLGRIDLGVLVSIGALCVTFADADGPYRYRAQRTVGAGVAGLVGYTTGSLTGGHPVLVPVVLVVVAGVSALISATGSTASLIGLQLLVFTTLGTGQAADPRLAAACFAVGVAYALVLALAAWPVRGAAVERRAVAQVYDDLAAVLAASGTAAARPARRVLTQSLNSAYDALLDARSHLAGRDRAYRRLFVLLTETTPAIEASVALVNAKRKVPQEFISYLHESADNIRRREPLAEPPEPPGDSREFELLHTGLLAVVEFRRDDTAHDARPAEERLTPGERLRGWLDRVVTGRVTWLLVLRLMLCVGLAVLAGRLLPLEHSFWVVLTVAIVLKPDFGSVFGRAVLRGVGTAVGVLLGAGVLALDPPGWGLVLLVVAVAAALPIGQVRNYGMFSTFVTPLVIVQLDLANAGNWGLVGARLLDTVLGCAIVLVFGYLLWPGSRRPRVGEDLAATLDVVAEYVEEALSRRERSTLRRSVYRALSDLRTAFQQSIVEPSAAGRAAAAWWPVIIGLERLADAVTGLAVAIERGASPVPAADIACLAAAVREAAAAVRGGRSPRRDPLPDTGRLERVVAELVAVQGTLRGPELVERGPRRLFTLTGRRRRARSRGSAR</sequence>
<keyword evidence="3 7" id="KW-0812">Transmembrane</keyword>
<keyword evidence="4 7" id="KW-1133">Transmembrane helix</keyword>
<feature type="transmembrane region" description="Helical" evidence="7">
    <location>
        <begin position="385"/>
        <end position="403"/>
    </location>
</feature>
<name>W7IP14_9PSEU</name>
<feature type="transmembrane region" description="Helical" evidence="7">
    <location>
        <begin position="99"/>
        <end position="125"/>
    </location>
</feature>
<feature type="domain" description="Integral membrane bound transporter" evidence="8">
    <location>
        <begin position="350"/>
        <end position="474"/>
    </location>
</feature>
<feature type="transmembrane region" description="Helical" evidence="7">
    <location>
        <begin position="409"/>
        <end position="426"/>
    </location>
</feature>
<dbReference type="PATRIC" id="fig|909613.9.peg.2633"/>
<dbReference type="GO" id="GO:0005886">
    <property type="term" value="C:plasma membrane"/>
    <property type="evidence" value="ECO:0007669"/>
    <property type="project" value="UniProtKB-SubCell"/>
</dbReference>
<evidence type="ECO:0000256" key="4">
    <source>
        <dbReference type="ARBA" id="ARBA00022989"/>
    </source>
</evidence>
<keyword evidence="5 7" id="KW-0472">Membrane</keyword>
<feature type="transmembrane region" description="Helical" evidence="7">
    <location>
        <begin position="145"/>
        <end position="165"/>
    </location>
</feature>
<keyword evidence="10" id="KW-1185">Reference proteome</keyword>
<comment type="caution">
    <text evidence="9">The sequence shown here is derived from an EMBL/GenBank/DDBJ whole genome shotgun (WGS) entry which is preliminary data.</text>
</comment>
<dbReference type="PANTHER" id="PTHR30509">
    <property type="entry name" value="P-HYDROXYBENZOIC ACID EFFLUX PUMP SUBUNIT-RELATED"/>
    <property type="match status" value="1"/>
</dbReference>
<protein>
    <submittedName>
        <fullName evidence="9">Integral membrane protein</fullName>
    </submittedName>
</protein>
<evidence type="ECO:0000313" key="10">
    <source>
        <dbReference type="Proteomes" id="UP000019277"/>
    </source>
</evidence>
<feature type="transmembrane region" description="Helical" evidence="7">
    <location>
        <begin position="457"/>
        <end position="479"/>
    </location>
</feature>
<accession>W7IP14</accession>
<dbReference type="InterPro" id="IPR049453">
    <property type="entry name" value="Memb_transporter_dom"/>
</dbReference>
<comment type="similarity">
    <text evidence="6">Belongs to the YccS/YhfK family.</text>
</comment>
<feature type="transmembrane region" description="Helical" evidence="7">
    <location>
        <begin position="336"/>
        <end position="356"/>
    </location>
</feature>
<dbReference type="eggNOG" id="COG1289">
    <property type="taxonomic scope" value="Bacteria"/>
</dbReference>
<evidence type="ECO:0000256" key="7">
    <source>
        <dbReference type="SAM" id="Phobius"/>
    </source>
</evidence>
<dbReference type="AlphaFoldDB" id="W7IP14"/>
<evidence type="ECO:0000259" key="8">
    <source>
        <dbReference type="Pfam" id="PF13515"/>
    </source>
</evidence>
<keyword evidence="2" id="KW-1003">Cell membrane</keyword>
<evidence type="ECO:0000256" key="1">
    <source>
        <dbReference type="ARBA" id="ARBA00004651"/>
    </source>
</evidence>
<comment type="subcellular location">
    <subcellularLocation>
        <location evidence="1">Cell membrane</location>
        <topology evidence="1">Multi-pass membrane protein</topology>
    </subcellularLocation>
</comment>
<dbReference type="RefSeq" id="WP_052021114.1">
    <property type="nucleotide sequence ID" value="NZ_AYXG01000089.1"/>
</dbReference>
<evidence type="ECO:0000256" key="6">
    <source>
        <dbReference type="ARBA" id="ARBA00043993"/>
    </source>
</evidence>
<dbReference type="Pfam" id="PF13515">
    <property type="entry name" value="FUSC_2"/>
    <property type="match status" value="1"/>
</dbReference>
<dbReference type="OrthoDB" id="3816110at2"/>
<evidence type="ECO:0000256" key="5">
    <source>
        <dbReference type="ARBA" id="ARBA00023136"/>
    </source>
</evidence>